<sequence length="73" mass="8400">MFITIETQEKKFMLNALDISYIEPVQTAVFTGVRVFMRTKKPGSDYPITFEAKGTLEEITEQLEIAADRHRFG</sequence>
<reference evidence="1" key="1">
    <citation type="journal article" date="2014" name="Int. J. Syst. Evol. Microbiol.">
        <title>Complete genome sequence of Corynebacterium casei LMG S-19264T (=DSM 44701T), isolated from a smear-ripened cheese.</title>
        <authorList>
            <consortium name="US DOE Joint Genome Institute (JGI-PGF)"/>
            <person name="Walter F."/>
            <person name="Albersmeier A."/>
            <person name="Kalinowski J."/>
            <person name="Ruckert C."/>
        </authorList>
    </citation>
    <scope>NUCLEOTIDE SEQUENCE</scope>
    <source>
        <strain evidence="1">CGMCC 1.15254</strain>
    </source>
</reference>
<evidence type="ECO:0000313" key="1">
    <source>
        <dbReference type="EMBL" id="GGF61428.1"/>
    </source>
</evidence>
<gene>
    <name evidence="1" type="ORF">GCM10011332_14000</name>
</gene>
<reference evidence="1" key="2">
    <citation type="submission" date="2020-09" db="EMBL/GenBank/DDBJ databases">
        <authorList>
            <person name="Sun Q."/>
            <person name="Zhou Y."/>
        </authorList>
    </citation>
    <scope>NUCLEOTIDE SEQUENCE</scope>
    <source>
        <strain evidence="1">CGMCC 1.15254</strain>
    </source>
</reference>
<organism evidence="1 2">
    <name type="scientific">Terasakiella brassicae</name>
    <dbReference type="NCBI Taxonomy" id="1634917"/>
    <lineage>
        <taxon>Bacteria</taxon>
        <taxon>Pseudomonadati</taxon>
        <taxon>Pseudomonadota</taxon>
        <taxon>Alphaproteobacteria</taxon>
        <taxon>Rhodospirillales</taxon>
        <taxon>Terasakiellaceae</taxon>
        <taxon>Terasakiella</taxon>
    </lineage>
</organism>
<protein>
    <submittedName>
        <fullName evidence="1">Uncharacterized protein</fullName>
    </submittedName>
</protein>
<dbReference type="RefSeq" id="WP_188663203.1">
    <property type="nucleotide sequence ID" value="NZ_BMHV01000008.1"/>
</dbReference>
<proteinExistence type="predicted"/>
<evidence type="ECO:0000313" key="2">
    <source>
        <dbReference type="Proteomes" id="UP000632498"/>
    </source>
</evidence>
<dbReference type="EMBL" id="BMHV01000008">
    <property type="protein sequence ID" value="GGF61428.1"/>
    <property type="molecule type" value="Genomic_DNA"/>
</dbReference>
<accession>A0A917BWD0</accession>
<dbReference type="Proteomes" id="UP000632498">
    <property type="component" value="Unassembled WGS sequence"/>
</dbReference>
<comment type="caution">
    <text evidence="1">The sequence shown here is derived from an EMBL/GenBank/DDBJ whole genome shotgun (WGS) entry which is preliminary data.</text>
</comment>
<keyword evidence="2" id="KW-1185">Reference proteome</keyword>
<name>A0A917BWD0_9PROT</name>
<dbReference type="AlphaFoldDB" id="A0A917BWD0"/>